<name>A0A1M5E196_9ALTE</name>
<evidence type="ECO:0000256" key="2">
    <source>
        <dbReference type="ARBA" id="ARBA00007862"/>
    </source>
</evidence>
<proteinExistence type="inferred from homology"/>
<dbReference type="SMART" id="SM00244">
    <property type="entry name" value="PHB"/>
    <property type="match status" value="1"/>
</dbReference>
<dbReference type="Pfam" id="PF01145">
    <property type="entry name" value="Band_7"/>
    <property type="match status" value="1"/>
</dbReference>
<keyword evidence="8" id="KW-0645">Protease</keyword>
<evidence type="ECO:0000313" key="8">
    <source>
        <dbReference type="EMBL" id="SHF73009.1"/>
    </source>
</evidence>
<dbReference type="SUPFAM" id="SSF117892">
    <property type="entry name" value="Band 7/SPFH domain"/>
    <property type="match status" value="1"/>
</dbReference>
<keyword evidence="3" id="KW-0812">Transmembrane</keyword>
<keyword evidence="5" id="KW-0472">Membrane</keyword>
<comment type="similarity">
    <text evidence="2 6">Belongs to the band 7/mec-2 family. HflC subfamily.</text>
</comment>
<keyword evidence="8" id="KW-0378">Hydrolase</keyword>
<gene>
    <name evidence="8" type="ORF">SAMN05216361_0214</name>
</gene>
<reference evidence="9" key="1">
    <citation type="submission" date="2016-11" db="EMBL/GenBank/DDBJ databases">
        <authorList>
            <person name="Varghese N."/>
            <person name="Submissions S."/>
        </authorList>
    </citation>
    <scope>NUCLEOTIDE SEQUENCE [LARGE SCALE GENOMIC DNA]</scope>
    <source>
        <strain evidence="9">CGMCC 1.8995</strain>
    </source>
</reference>
<dbReference type="GO" id="GO:0016020">
    <property type="term" value="C:membrane"/>
    <property type="evidence" value="ECO:0007669"/>
    <property type="project" value="UniProtKB-SubCell"/>
</dbReference>
<protein>
    <recommendedName>
        <fullName evidence="6">Protein HflC</fullName>
    </recommendedName>
</protein>
<comment type="function">
    <text evidence="6">HflC and HflK could regulate a protease.</text>
</comment>
<dbReference type="PANTHER" id="PTHR42911:SF1">
    <property type="entry name" value="MODULATOR OF FTSH PROTEASE HFLC"/>
    <property type="match status" value="1"/>
</dbReference>
<evidence type="ECO:0000256" key="5">
    <source>
        <dbReference type="ARBA" id="ARBA00023136"/>
    </source>
</evidence>
<accession>A0A1M5E196</accession>
<comment type="subcellular location">
    <subcellularLocation>
        <location evidence="1">Membrane</location>
        <topology evidence="1">Single-pass membrane protein</topology>
    </subcellularLocation>
</comment>
<dbReference type="PIRSF" id="PIRSF005651">
    <property type="entry name" value="HflC"/>
    <property type="match status" value="1"/>
</dbReference>
<dbReference type="InterPro" id="IPR001107">
    <property type="entry name" value="Band_7"/>
</dbReference>
<evidence type="ECO:0000256" key="1">
    <source>
        <dbReference type="ARBA" id="ARBA00004167"/>
    </source>
</evidence>
<keyword evidence="4" id="KW-1133">Transmembrane helix</keyword>
<dbReference type="PANTHER" id="PTHR42911">
    <property type="entry name" value="MODULATOR OF FTSH PROTEASE HFLC"/>
    <property type="match status" value="1"/>
</dbReference>
<feature type="domain" description="Band 7" evidence="7">
    <location>
        <begin position="18"/>
        <end position="189"/>
    </location>
</feature>
<evidence type="ECO:0000256" key="6">
    <source>
        <dbReference type="PIRNR" id="PIRNR005651"/>
    </source>
</evidence>
<evidence type="ECO:0000259" key="7">
    <source>
        <dbReference type="SMART" id="SM00244"/>
    </source>
</evidence>
<dbReference type="GO" id="GO:0008233">
    <property type="term" value="F:peptidase activity"/>
    <property type="evidence" value="ECO:0007669"/>
    <property type="project" value="UniProtKB-KW"/>
</dbReference>
<dbReference type="GO" id="GO:0006508">
    <property type="term" value="P:proteolysis"/>
    <property type="evidence" value="ECO:0007669"/>
    <property type="project" value="UniProtKB-KW"/>
</dbReference>
<dbReference type="NCBIfam" id="TIGR01932">
    <property type="entry name" value="hflC"/>
    <property type="match status" value="2"/>
</dbReference>
<evidence type="ECO:0000256" key="4">
    <source>
        <dbReference type="ARBA" id="ARBA00022989"/>
    </source>
</evidence>
<dbReference type="OrthoDB" id="9812991at2"/>
<evidence type="ECO:0000313" key="9">
    <source>
        <dbReference type="Proteomes" id="UP000184520"/>
    </source>
</evidence>
<dbReference type="InterPro" id="IPR010200">
    <property type="entry name" value="HflC"/>
</dbReference>
<keyword evidence="9" id="KW-1185">Reference proteome</keyword>
<dbReference type="EMBL" id="FQWD01000001">
    <property type="protein sequence ID" value="SHF73009.1"/>
    <property type="molecule type" value="Genomic_DNA"/>
</dbReference>
<dbReference type="CDD" id="cd03405">
    <property type="entry name" value="SPFH_HflC"/>
    <property type="match status" value="1"/>
</dbReference>
<dbReference type="Gene3D" id="3.30.479.30">
    <property type="entry name" value="Band 7 domain"/>
    <property type="match status" value="1"/>
</dbReference>
<evidence type="ECO:0000256" key="3">
    <source>
        <dbReference type="ARBA" id="ARBA00022692"/>
    </source>
</evidence>
<dbReference type="Proteomes" id="UP000184520">
    <property type="component" value="Unassembled WGS sequence"/>
</dbReference>
<dbReference type="RefSeq" id="WP_073316660.1">
    <property type="nucleotide sequence ID" value="NZ_FQWD01000001.1"/>
</dbReference>
<dbReference type="InterPro" id="IPR036013">
    <property type="entry name" value="Band_7/SPFH_dom_sf"/>
</dbReference>
<sequence length="296" mass="33327">MKNLFIALLITLVVMGSGSLFVVKEGQRAIVIQFGKVQRDNTTGQTKVFEPGLHFKLPFIDTVRSLDARIQTLDDSPDRFVTSEKKDLIVNSYVKWRIKDFARYYLSTNGGNKLQAEALLKQKVNNGLRTEFGSRTISQIVSGERTELMERAMEQASTSSDELGIEIVDVRVKQINLPTEVSNSIFQRMRAERAGVAREHRSQGQEQAEVIKANIEAKVTVMLADAERNARQLRGEGDATAAQIYAEAYSKNPEFYGFLRSMDAYRSSFNSKDDVLVVEPDSDFFRYMKSRTGGGK</sequence>
<dbReference type="AlphaFoldDB" id="A0A1M5E196"/>
<organism evidence="8 9">
    <name type="scientific">Marisediminitalea aggregata</name>
    <dbReference type="NCBI Taxonomy" id="634436"/>
    <lineage>
        <taxon>Bacteria</taxon>
        <taxon>Pseudomonadati</taxon>
        <taxon>Pseudomonadota</taxon>
        <taxon>Gammaproteobacteria</taxon>
        <taxon>Alteromonadales</taxon>
        <taxon>Alteromonadaceae</taxon>
        <taxon>Marisediminitalea</taxon>
    </lineage>
</organism>
<dbReference type="STRING" id="634436.SAMN05216361_0214"/>